<proteinExistence type="inferred from homology"/>
<evidence type="ECO:0000313" key="8">
    <source>
        <dbReference type="Proteomes" id="UP000249739"/>
    </source>
</evidence>
<dbReference type="NCBIfam" id="NF000955">
    <property type="entry name" value="PRK00099.1-1"/>
    <property type="match status" value="1"/>
</dbReference>
<evidence type="ECO:0000313" key="7">
    <source>
        <dbReference type="EMBL" id="PZP56383.1"/>
    </source>
</evidence>
<comment type="caution">
    <text evidence="7">The sequence shown here is derived from an EMBL/GenBank/DDBJ whole genome shotgun (WGS) entry which is preliminary data.</text>
</comment>
<dbReference type="InterPro" id="IPR001790">
    <property type="entry name" value="Ribosomal_uL10"/>
</dbReference>
<dbReference type="GO" id="GO:1990904">
    <property type="term" value="C:ribonucleoprotein complex"/>
    <property type="evidence" value="ECO:0007669"/>
    <property type="project" value="UniProtKB-KW"/>
</dbReference>
<accession>A0A2W5FMX7</accession>
<sequence>MHRSRKVTELEALNQDFANTETVIVTLNKGLTVAQANELRVKAREAGAKYKVTKNTLSKIALKGTEFEPISDLLSGPTGLTTSNDGLAATKFIYEFAKTSGDKLVILGGFYAGQKLDVKAVEALAKLPTLNEIRGKLVGILYAPGAQLARLASAYATKEA</sequence>
<dbReference type="EMBL" id="QFOT01000027">
    <property type="protein sequence ID" value="PZP56383.1"/>
    <property type="molecule type" value="Genomic_DNA"/>
</dbReference>
<evidence type="ECO:0000256" key="2">
    <source>
        <dbReference type="ARBA" id="ARBA00008889"/>
    </source>
</evidence>
<comment type="similarity">
    <text evidence="2 6">Belongs to the universal ribosomal protein uL10 family.</text>
</comment>
<dbReference type="HAMAP" id="MF_00362">
    <property type="entry name" value="Ribosomal_uL10"/>
    <property type="match status" value="1"/>
</dbReference>
<dbReference type="InterPro" id="IPR047865">
    <property type="entry name" value="Ribosomal_uL10_bac_type"/>
</dbReference>
<organism evidence="7 8">
    <name type="scientific">Micavibrio aeruginosavorus</name>
    <dbReference type="NCBI Taxonomy" id="349221"/>
    <lineage>
        <taxon>Bacteria</taxon>
        <taxon>Pseudomonadati</taxon>
        <taxon>Bdellovibrionota</taxon>
        <taxon>Bdellovibrionia</taxon>
        <taxon>Bdellovibrionales</taxon>
        <taxon>Pseudobdellovibrionaceae</taxon>
        <taxon>Micavibrio</taxon>
    </lineage>
</organism>
<dbReference type="CDD" id="cd05797">
    <property type="entry name" value="Ribosomal_L10"/>
    <property type="match status" value="1"/>
</dbReference>
<evidence type="ECO:0000256" key="3">
    <source>
        <dbReference type="ARBA" id="ARBA00022980"/>
    </source>
</evidence>
<dbReference type="Gene3D" id="3.30.70.1730">
    <property type="match status" value="1"/>
</dbReference>
<protein>
    <recommendedName>
        <fullName evidence="5 6">Large ribosomal subunit protein uL10</fullName>
    </recommendedName>
</protein>
<name>A0A2W5FMX7_9BACT</name>
<evidence type="ECO:0000256" key="5">
    <source>
        <dbReference type="ARBA" id="ARBA00035202"/>
    </source>
</evidence>
<evidence type="ECO:0000256" key="1">
    <source>
        <dbReference type="ARBA" id="ARBA00002633"/>
    </source>
</evidence>
<comment type="subunit">
    <text evidence="6">Part of the ribosomal stalk of the 50S ribosomal subunit. The N-terminus interacts with L11 and the large rRNA to form the base of the stalk. The C-terminus forms an elongated spine to which L12 dimers bind in a sequential fashion forming a multimeric L10(L12)X complex.</text>
</comment>
<keyword evidence="3 6" id="KW-0689">Ribosomal protein</keyword>
<dbReference type="InterPro" id="IPR022973">
    <property type="entry name" value="Ribosomal_uL10_bac"/>
</dbReference>
<dbReference type="GO" id="GO:0006412">
    <property type="term" value="P:translation"/>
    <property type="evidence" value="ECO:0007669"/>
    <property type="project" value="UniProtKB-UniRule"/>
</dbReference>
<dbReference type="AlphaFoldDB" id="A0A2W5FMX7"/>
<comment type="function">
    <text evidence="1 6">Forms part of the ribosomal stalk, playing a central role in the interaction of the ribosome with GTP-bound translation factors.</text>
</comment>
<dbReference type="Pfam" id="PF00466">
    <property type="entry name" value="Ribosomal_L10"/>
    <property type="match status" value="1"/>
</dbReference>
<evidence type="ECO:0000256" key="6">
    <source>
        <dbReference type="HAMAP-Rule" id="MF_00362"/>
    </source>
</evidence>
<keyword evidence="6" id="KW-0694">RNA-binding</keyword>
<gene>
    <name evidence="6" type="primary">rplJ</name>
    <name evidence="7" type="ORF">DI586_03835</name>
</gene>
<evidence type="ECO:0000256" key="4">
    <source>
        <dbReference type="ARBA" id="ARBA00023274"/>
    </source>
</evidence>
<keyword evidence="4 6" id="KW-0687">Ribonucleoprotein</keyword>
<keyword evidence="6" id="KW-0699">rRNA-binding</keyword>
<dbReference type="PANTHER" id="PTHR11560">
    <property type="entry name" value="39S RIBOSOMAL PROTEIN L10, MITOCHONDRIAL"/>
    <property type="match status" value="1"/>
</dbReference>
<dbReference type="GO" id="GO:0070180">
    <property type="term" value="F:large ribosomal subunit rRNA binding"/>
    <property type="evidence" value="ECO:0007669"/>
    <property type="project" value="UniProtKB-UniRule"/>
</dbReference>
<dbReference type="GO" id="GO:0005840">
    <property type="term" value="C:ribosome"/>
    <property type="evidence" value="ECO:0007669"/>
    <property type="project" value="UniProtKB-KW"/>
</dbReference>
<dbReference type="Proteomes" id="UP000249739">
    <property type="component" value="Unassembled WGS sequence"/>
</dbReference>
<dbReference type="SUPFAM" id="SSF160369">
    <property type="entry name" value="Ribosomal protein L10-like"/>
    <property type="match status" value="1"/>
</dbReference>
<reference evidence="7 8" key="1">
    <citation type="submission" date="2017-08" db="EMBL/GenBank/DDBJ databases">
        <title>Infants hospitalized years apart are colonized by the same room-sourced microbial strains.</title>
        <authorList>
            <person name="Brooks B."/>
            <person name="Olm M.R."/>
            <person name="Firek B.A."/>
            <person name="Baker R."/>
            <person name="Thomas B.C."/>
            <person name="Morowitz M.J."/>
            <person name="Banfield J.F."/>
        </authorList>
    </citation>
    <scope>NUCLEOTIDE SEQUENCE [LARGE SCALE GENOMIC DNA]</scope>
    <source>
        <strain evidence="7">S2_006_000_R2_64</strain>
    </source>
</reference>
<dbReference type="InterPro" id="IPR043141">
    <property type="entry name" value="Ribosomal_uL10-like_sf"/>
</dbReference>